<dbReference type="Gene3D" id="3.20.20.450">
    <property type="entry name" value="EAL domain"/>
    <property type="match status" value="1"/>
</dbReference>
<evidence type="ECO:0000313" key="3">
    <source>
        <dbReference type="Proteomes" id="UP001257739"/>
    </source>
</evidence>
<dbReference type="Proteomes" id="UP001257739">
    <property type="component" value="Unassembled WGS sequence"/>
</dbReference>
<dbReference type="EMBL" id="JAVDWH010000001">
    <property type="protein sequence ID" value="MDR7086645.1"/>
    <property type="molecule type" value="Genomic_DNA"/>
</dbReference>
<evidence type="ECO:0000313" key="2">
    <source>
        <dbReference type="EMBL" id="MDR7086645.1"/>
    </source>
</evidence>
<proteinExistence type="predicted"/>
<reference evidence="2 3" key="1">
    <citation type="submission" date="2023-07" db="EMBL/GenBank/DDBJ databases">
        <title>Sorghum-associated microbial communities from plants grown in Nebraska, USA.</title>
        <authorList>
            <person name="Schachtman D."/>
        </authorList>
    </citation>
    <scope>NUCLEOTIDE SEQUENCE [LARGE SCALE GENOMIC DNA]</scope>
    <source>
        <strain evidence="2 3">BE248</strain>
    </source>
</reference>
<dbReference type="InterPro" id="IPR001633">
    <property type="entry name" value="EAL_dom"/>
</dbReference>
<comment type="caution">
    <text evidence="2">The sequence shown here is derived from an EMBL/GenBank/DDBJ whole genome shotgun (WGS) entry which is preliminary data.</text>
</comment>
<organism evidence="2 3">
    <name type="scientific">Aeromicrobium panaciterrae</name>
    <dbReference type="NCBI Taxonomy" id="363861"/>
    <lineage>
        <taxon>Bacteria</taxon>
        <taxon>Bacillati</taxon>
        <taxon>Actinomycetota</taxon>
        <taxon>Actinomycetes</taxon>
        <taxon>Propionibacteriales</taxon>
        <taxon>Nocardioidaceae</taxon>
        <taxon>Aeromicrobium</taxon>
    </lineage>
</organism>
<dbReference type="SUPFAM" id="SSF141868">
    <property type="entry name" value="EAL domain-like"/>
    <property type="match status" value="1"/>
</dbReference>
<feature type="domain" description="EAL" evidence="1">
    <location>
        <begin position="15"/>
        <end position="268"/>
    </location>
</feature>
<evidence type="ECO:0000259" key="1">
    <source>
        <dbReference type="PROSITE" id="PS50883"/>
    </source>
</evidence>
<dbReference type="InterPro" id="IPR050706">
    <property type="entry name" value="Cyclic-di-GMP_PDE-like"/>
</dbReference>
<dbReference type="SMART" id="SM00052">
    <property type="entry name" value="EAL"/>
    <property type="match status" value="1"/>
</dbReference>
<dbReference type="Pfam" id="PF00563">
    <property type="entry name" value="EAL"/>
    <property type="match status" value="1"/>
</dbReference>
<dbReference type="PANTHER" id="PTHR33121:SF70">
    <property type="entry name" value="SIGNALING PROTEIN YKOW"/>
    <property type="match status" value="1"/>
</dbReference>
<gene>
    <name evidence="2" type="ORF">J2X11_001484</name>
</gene>
<dbReference type="CDD" id="cd01948">
    <property type="entry name" value="EAL"/>
    <property type="match status" value="1"/>
</dbReference>
<sequence>MTESSTEPISGWLPSYDVAVELERALTADELRLAYQPVVNAETGNVSGMEALCRWTSPKIGDVRADVFIGAAEQHGLIRDLGVWVLHKAMVEAEAIRRTVGPLNLAVNISPHQLRDGRFVLDALDSMAAADHDPENLLLEITESSALNDAVDLAPDLEALRSTGVRVALDDFGTGSSNLTLLKQLEVDVLKLDRSFVAGLPDNELDQMLCTWLIDLAHALELTVVGEGVETAAQRDALRDRQCDELQGYLFSPAVSAAEFTPEFVRRINAG</sequence>
<dbReference type="PROSITE" id="PS50883">
    <property type="entry name" value="EAL"/>
    <property type="match status" value="1"/>
</dbReference>
<keyword evidence="3" id="KW-1185">Reference proteome</keyword>
<accession>A0ABU1UNE3</accession>
<dbReference type="InterPro" id="IPR035919">
    <property type="entry name" value="EAL_sf"/>
</dbReference>
<dbReference type="RefSeq" id="WP_309968891.1">
    <property type="nucleotide sequence ID" value="NZ_JAVDWH010000001.1"/>
</dbReference>
<protein>
    <submittedName>
        <fullName evidence="2">EAL domain-containing protein (Putative c-di-GMP-specific phosphodiesterase class I)</fullName>
    </submittedName>
</protein>
<dbReference type="PANTHER" id="PTHR33121">
    <property type="entry name" value="CYCLIC DI-GMP PHOSPHODIESTERASE PDEF"/>
    <property type="match status" value="1"/>
</dbReference>
<name>A0ABU1UNE3_9ACTN</name>